<protein>
    <recommendedName>
        <fullName evidence="4">Lipoprotein</fullName>
    </recommendedName>
</protein>
<feature type="signal peptide" evidence="1">
    <location>
        <begin position="1"/>
        <end position="21"/>
    </location>
</feature>
<dbReference type="EMBL" id="LAQU01000080">
    <property type="protein sequence ID" value="KKB61056.1"/>
    <property type="molecule type" value="Genomic_DNA"/>
</dbReference>
<sequence>MRLIGLIASAALVFLTVTLSGCGHHNGNEFVGTWKNVGKSGWDQISIERNGDGDDFYLSHKAPNFAAESAADSWQVVKEPAVAQDGKLLVSGDIPYFITIDKSTGHLVMPGYEFERVK</sequence>
<keyword evidence="3" id="KW-1185">Reference proteome</keyword>
<evidence type="ECO:0000256" key="1">
    <source>
        <dbReference type="SAM" id="SignalP"/>
    </source>
</evidence>
<reference evidence="2 3" key="1">
    <citation type="submission" date="2015-03" db="EMBL/GenBank/DDBJ databases">
        <title>Draft Genome Sequence of Burkholderia andropogonis type strain ICMP2807, isolated from Sorghum bicolor.</title>
        <authorList>
            <person name="Lopes-Santos L."/>
            <person name="Castro D.B."/>
            <person name="Ottoboni L.M."/>
            <person name="Park D."/>
            <person name="Weirc B.S."/>
            <person name="Destefano S.A."/>
        </authorList>
    </citation>
    <scope>NUCLEOTIDE SEQUENCE [LARGE SCALE GENOMIC DNA]</scope>
    <source>
        <strain evidence="2 3">ICMP2807</strain>
    </source>
</reference>
<dbReference type="RefSeq" id="WP_046154412.1">
    <property type="nucleotide sequence ID" value="NZ_LAQU01000080.1"/>
</dbReference>
<evidence type="ECO:0000313" key="3">
    <source>
        <dbReference type="Proteomes" id="UP000033618"/>
    </source>
</evidence>
<keyword evidence="1" id="KW-0732">Signal</keyword>
<gene>
    <name evidence="2" type="ORF">WM40_25460</name>
</gene>
<proteinExistence type="predicted"/>
<dbReference type="AlphaFoldDB" id="A0A0F5JT96"/>
<name>A0A0F5JT96_9BURK</name>
<dbReference type="PATRIC" id="fig|28092.6.peg.6008"/>
<comment type="caution">
    <text evidence="2">The sequence shown here is derived from an EMBL/GenBank/DDBJ whole genome shotgun (WGS) entry which is preliminary data.</text>
</comment>
<evidence type="ECO:0000313" key="2">
    <source>
        <dbReference type="EMBL" id="KKB61056.1"/>
    </source>
</evidence>
<dbReference type="Proteomes" id="UP000033618">
    <property type="component" value="Unassembled WGS sequence"/>
</dbReference>
<accession>A0A0F5JT96</accession>
<dbReference type="STRING" id="28092.WM40_25460"/>
<evidence type="ECO:0008006" key="4">
    <source>
        <dbReference type="Google" id="ProtNLM"/>
    </source>
</evidence>
<dbReference type="PROSITE" id="PS51257">
    <property type="entry name" value="PROKAR_LIPOPROTEIN"/>
    <property type="match status" value="1"/>
</dbReference>
<feature type="chain" id="PRO_5002490570" description="Lipoprotein" evidence="1">
    <location>
        <begin position="22"/>
        <end position="118"/>
    </location>
</feature>
<organism evidence="2 3">
    <name type="scientific">Robbsia andropogonis</name>
    <dbReference type="NCBI Taxonomy" id="28092"/>
    <lineage>
        <taxon>Bacteria</taxon>
        <taxon>Pseudomonadati</taxon>
        <taxon>Pseudomonadota</taxon>
        <taxon>Betaproteobacteria</taxon>
        <taxon>Burkholderiales</taxon>
        <taxon>Burkholderiaceae</taxon>
        <taxon>Robbsia</taxon>
    </lineage>
</organism>